<organism evidence="2 3">
    <name type="scientific">Embleya hyalina</name>
    <dbReference type="NCBI Taxonomy" id="516124"/>
    <lineage>
        <taxon>Bacteria</taxon>
        <taxon>Bacillati</taxon>
        <taxon>Actinomycetota</taxon>
        <taxon>Actinomycetes</taxon>
        <taxon>Kitasatosporales</taxon>
        <taxon>Streptomycetaceae</taxon>
        <taxon>Embleya</taxon>
    </lineage>
</organism>
<comment type="caution">
    <text evidence="2">The sequence shown here is derived from an EMBL/GenBank/DDBJ whole genome shotgun (WGS) entry which is preliminary data.</text>
</comment>
<reference evidence="2 3" key="1">
    <citation type="submission" date="2018-12" db="EMBL/GenBank/DDBJ databases">
        <title>Draft genome sequence of Embleya hyalina NBRC 13850T.</title>
        <authorList>
            <person name="Komaki H."/>
            <person name="Hosoyama A."/>
            <person name="Kimura A."/>
            <person name="Ichikawa N."/>
            <person name="Tamura T."/>
        </authorList>
    </citation>
    <scope>NUCLEOTIDE SEQUENCE [LARGE SCALE GENOMIC DNA]</scope>
    <source>
        <strain evidence="2 3">NBRC 13850</strain>
    </source>
</reference>
<dbReference type="InterPro" id="IPR000073">
    <property type="entry name" value="AB_hydrolase_1"/>
</dbReference>
<dbReference type="Pfam" id="PF22880">
    <property type="entry name" value="DUF7019"/>
    <property type="match status" value="1"/>
</dbReference>
<dbReference type="PANTHER" id="PTHR37946">
    <property type="entry name" value="SLL1969 PROTEIN"/>
    <property type="match status" value="1"/>
</dbReference>
<dbReference type="NCBIfam" id="NF040893">
    <property type="entry name" value="SAVMC3_10250"/>
    <property type="match status" value="1"/>
</dbReference>
<dbReference type="Proteomes" id="UP000286931">
    <property type="component" value="Unassembled WGS sequence"/>
</dbReference>
<keyword evidence="3" id="KW-1185">Reference proteome</keyword>
<feature type="domain" description="AB hydrolase-1" evidence="1">
    <location>
        <begin position="8"/>
        <end position="213"/>
    </location>
</feature>
<name>A0A401YNH2_9ACTN</name>
<accession>A0A401YNH2</accession>
<protein>
    <recommendedName>
        <fullName evidence="1">AB hydrolase-1 domain-containing protein</fullName>
    </recommendedName>
</protein>
<sequence>MCVERVAVVFVHGLFSSARTWSAFRGLIEADSDLAGINPFHFEYPSPKLRLSPLKRIPDFDTLADGLGTFLGTLPHSRVVLVSHSQGGLIVQRHLARTVMHARGRELARIACVVMFACPNSGSQLFQTLRRAAARGFLAHPQERALRPLDDAVHEAQRVVLNRVVHADAVASDRCPVRVYAYAGDQDNVVTPASARGVFPDTGVLPGDHFSIIRPDSADHLAYRVLKTNIVAAAGTPAPAGIDAEVRDYVYVSARKVGRIARVLGLDVGARTGSIADADEPPWWKTAAGGGGRAEDVIGLVPDVENALGRGYGVKDIDDDALGVGHWFRLRGVPMVFCLPESNIEGVLFVGETSGIRFALGGSAEYLLDRPTRPLVVDYGRMAASGLPGTLAMLRKIVDLERRGTVEPKAHVEFLTADDGRSRILSSEYEWLLRRLKSGWHPMTALARCLHVDTTPDGARTVLATPLYVTFSVPE</sequence>
<dbReference type="GO" id="GO:0003824">
    <property type="term" value="F:catalytic activity"/>
    <property type="evidence" value="ECO:0007669"/>
    <property type="project" value="UniProtKB-ARBA"/>
</dbReference>
<dbReference type="Pfam" id="PF12697">
    <property type="entry name" value="Abhydrolase_6"/>
    <property type="match status" value="1"/>
</dbReference>
<dbReference type="SUPFAM" id="SSF53474">
    <property type="entry name" value="alpha/beta-Hydrolases"/>
    <property type="match status" value="1"/>
</dbReference>
<dbReference type="Gene3D" id="3.40.50.1820">
    <property type="entry name" value="alpha/beta hydrolase"/>
    <property type="match status" value="1"/>
</dbReference>
<dbReference type="InterPro" id="IPR054284">
    <property type="entry name" value="DUF7019"/>
</dbReference>
<dbReference type="AlphaFoldDB" id="A0A401YNH2"/>
<dbReference type="EMBL" id="BIFH01000019">
    <property type="protein sequence ID" value="GCD96138.1"/>
    <property type="molecule type" value="Genomic_DNA"/>
</dbReference>
<evidence type="ECO:0000313" key="2">
    <source>
        <dbReference type="EMBL" id="GCD96138.1"/>
    </source>
</evidence>
<evidence type="ECO:0000259" key="1">
    <source>
        <dbReference type="Pfam" id="PF12697"/>
    </source>
</evidence>
<dbReference type="PANTHER" id="PTHR37946:SF1">
    <property type="entry name" value="SLL1969 PROTEIN"/>
    <property type="match status" value="1"/>
</dbReference>
<evidence type="ECO:0000313" key="3">
    <source>
        <dbReference type="Proteomes" id="UP000286931"/>
    </source>
</evidence>
<proteinExistence type="predicted"/>
<gene>
    <name evidence="2" type="ORF">EHYA_03822</name>
</gene>
<dbReference type="InterPro" id="IPR029058">
    <property type="entry name" value="AB_hydrolase_fold"/>
</dbReference>